<sequence length="436" mass="49710">MRGRENMESMKKKLETAVAALEERFLEREELVRLALLGVMSGENVLLVGPPGTAKSQLARAVSGLFGGEGWFEYLLTRFTTPDEVFGPVSLRELKMDRYVRQTEGYLPSARFAFLDEIFKSGSAILNALLSLLNERIYYNGRVKEASPLLCLLAASNELPEETEGLGALYDRFLIRYEVGFLKHMSSYERMFTLPREPVPAVLSVADVESVRERAARVVLPEPMVLFLFRLKTEAEERDLSVSDRRWRKIGDVWRTSAALNGRDEVSIWDAVFTPHMLWDVPEALPEIKEWFEARFDEALEVESEAELPLARFTATLDRWQARKPELFGHQFKKEMKAGAGSSRPEAAEALLAECRDELETQGQNLRRALVRFHERERGRADELRRLNALLPDPAGAAAKYATARIRGERVLHDMLELYRSLFDADMPGVDYDFTL</sequence>
<dbReference type="CDD" id="cd00009">
    <property type="entry name" value="AAA"/>
    <property type="match status" value="1"/>
</dbReference>
<dbReference type="EMBL" id="VCIW01000021">
    <property type="protein sequence ID" value="TLS49461.1"/>
    <property type="molecule type" value="Genomic_DNA"/>
</dbReference>
<gene>
    <name evidence="3" type="ORF">FE782_25440</name>
</gene>
<organism evidence="3 4">
    <name type="scientific">Paenibacillus antri</name>
    <dbReference type="NCBI Taxonomy" id="2582848"/>
    <lineage>
        <taxon>Bacteria</taxon>
        <taxon>Bacillati</taxon>
        <taxon>Bacillota</taxon>
        <taxon>Bacilli</taxon>
        <taxon>Bacillales</taxon>
        <taxon>Paenibacillaceae</taxon>
        <taxon>Paenibacillus</taxon>
    </lineage>
</organism>
<name>A0A5R9G101_9BACL</name>
<comment type="caution">
    <text evidence="3">The sequence shown here is derived from an EMBL/GenBank/DDBJ whole genome shotgun (WGS) entry which is preliminary data.</text>
</comment>
<keyword evidence="1" id="KW-0175">Coiled coil</keyword>
<dbReference type="InterPro" id="IPR027417">
    <property type="entry name" value="P-loop_NTPase"/>
</dbReference>
<dbReference type="Pfam" id="PF17868">
    <property type="entry name" value="AAA_lid_8"/>
    <property type="match status" value="1"/>
</dbReference>
<evidence type="ECO:0000313" key="4">
    <source>
        <dbReference type="Proteomes" id="UP000309676"/>
    </source>
</evidence>
<dbReference type="InterPro" id="IPR045427">
    <property type="entry name" value="MoxR"/>
</dbReference>
<dbReference type="SUPFAM" id="SSF52540">
    <property type="entry name" value="P-loop containing nucleoside triphosphate hydrolases"/>
    <property type="match status" value="1"/>
</dbReference>
<dbReference type="Pfam" id="PF20030">
    <property type="entry name" value="bpMoxR"/>
    <property type="match status" value="1"/>
</dbReference>
<reference evidence="3 4" key="1">
    <citation type="submission" date="2019-05" db="EMBL/GenBank/DDBJ databases">
        <authorList>
            <person name="Narsing Rao M.P."/>
            <person name="Li W.J."/>
        </authorList>
    </citation>
    <scope>NUCLEOTIDE SEQUENCE [LARGE SCALE GENOMIC DNA]</scope>
    <source>
        <strain evidence="3 4">SYSU_K30003</strain>
    </source>
</reference>
<protein>
    <submittedName>
        <fullName evidence="3">ATPase</fullName>
    </submittedName>
</protein>
<dbReference type="AlphaFoldDB" id="A0A5R9G101"/>
<dbReference type="Gene3D" id="3.40.50.300">
    <property type="entry name" value="P-loop containing nucleotide triphosphate hydrolases"/>
    <property type="match status" value="1"/>
</dbReference>
<dbReference type="PANTHER" id="PTHR32204:SF0">
    <property type="entry name" value="ATPASE RAVA"/>
    <property type="match status" value="1"/>
</dbReference>
<feature type="domain" description="AAA+ ATPase" evidence="2">
    <location>
        <begin position="41"/>
        <end position="183"/>
    </location>
</feature>
<dbReference type="InterPro" id="IPR003593">
    <property type="entry name" value="AAA+_ATPase"/>
</dbReference>
<dbReference type="SMART" id="SM00382">
    <property type="entry name" value="AAA"/>
    <property type="match status" value="1"/>
</dbReference>
<accession>A0A5R9G101</accession>
<evidence type="ECO:0000256" key="1">
    <source>
        <dbReference type="SAM" id="Coils"/>
    </source>
</evidence>
<dbReference type="InterPro" id="IPR041538">
    <property type="entry name" value="RavA-like_AAA_lid"/>
</dbReference>
<evidence type="ECO:0000313" key="3">
    <source>
        <dbReference type="EMBL" id="TLS49461.1"/>
    </source>
</evidence>
<dbReference type="PANTHER" id="PTHR32204">
    <property type="entry name" value="ATPASE RAVA"/>
    <property type="match status" value="1"/>
</dbReference>
<dbReference type="InterPro" id="IPR050513">
    <property type="entry name" value="RavA_ATPases"/>
</dbReference>
<dbReference type="Proteomes" id="UP000309676">
    <property type="component" value="Unassembled WGS sequence"/>
</dbReference>
<feature type="coiled-coil region" evidence="1">
    <location>
        <begin position="4"/>
        <end position="31"/>
    </location>
</feature>
<evidence type="ECO:0000259" key="2">
    <source>
        <dbReference type="SMART" id="SM00382"/>
    </source>
</evidence>
<keyword evidence="4" id="KW-1185">Reference proteome</keyword>
<proteinExistence type="predicted"/>
<dbReference type="OrthoDB" id="1814213at2"/>